<sequence>MQEIPSVFWMVIISVVTIFFCFVLYHLAMLLKESKNTVKELQKSVNDINSITSELTGIVNSIKTPVGQIVGVVQRVSSVFSVASGIIDGFKSKEE</sequence>
<proteinExistence type="predicted"/>
<dbReference type="Proteomes" id="UP000554004">
    <property type="component" value="Unassembled WGS sequence"/>
</dbReference>
<evidence type="ECO:0000313" key="2">
    <source>
        <dbReference type="EMBL" id="NLE30805.1"/>
    </source>
</evidence>
<protein>
    <submittedName>
        <fullName evidence="2">DUF948 domain-containing protein</fullName>
    </submittedName>
</protein>
<keyword evidence="1" id="KW-0812">Transmembrane</keyword>
<dbReference type="AlphaFoldDB" id="A0A847ESU2"/>
<gene>
    <name evidence="2" type="ORF">GX618_00830</name>
</gene>
<keyword evidence="1" id="KW-1133">Transmembrane helix</keyword>
<feature type="transmembrane region" description="Helical" evidence="1">
    <location>
        <begin position="6"/>
        <end position="31"/>
    </location>
</feature>
<reference evidence="2 3" key="1">
    <citation type="journal article" date="2020" name="Biotechnol. Biofuels">
        <title>New insights from the biogas microbiome by comprehensive genome-resolved metagenomics of nearly 1600 species originating from multiple anaerobic digesters.</title>
        <authorList>
            <person name="Campanaro S."/>
            <person name="Treu L."/>
            <person name="Rodriguez-R L.M."/>
            <person name="Kovalovszki A."/>
            <person name="Ziels R.M."/>
            <person name="Maus I."/>
            <person name="Zhu X."/>
            <person name="Kougias P.G."/>
            <person name="Basile A."/>
            <person name="Luo G."/>
            <person name="Schluter A."/>
            <person name="Konstantinidis K.T."/>
            <person name="Angelidaki I."/>
        </authorList>
    </citation>
    <scope>NUCLEOTIDE SEQUENCE [LARGE SCALE GENOMIC DNA]</scope>
    <source>
        <strain evidence="2">AS06rmzACSIP_421</strain>
    </source>
</reference>
<dbReference type="EMBL" id="JAAZAL010000028">
    <property type="protein sequence ID" value="NLE30805.1"/>
    <property type="molecule type" value="Genomic_DNA"/>
</dbReference>
<name>A0A847ESU2_9BACT</name>
<keyword evidence="1" id="KW-0472">Membrane</keyword>
<accession>A0A847ESU2</accession>
<organism evidence="2 3">
    <name type="scientific">Candidatus Dojkabacteria bacterium</name>
    <dbReference type="NCBI Taxonomy" id="2099670"/>
    <lineage>
        <taxon>Bacteria</taxon>
        <taxon>Candidatus Dojkabacteria</taxon>
    </lineage>
</organism>
<evidence type="ECO:0000313" key="3">
    <source>
        <dbReference type="Proteomes" id="UP000554004"/>
    </source>
</evidence>
<comment type="caution">
    <text evidence="2">The sequence shown here is derived from an EMBL/GenBank/DDBJ whole genome shotgun (WGS) entry which is preliminary data.</text>
</comment>
<evidence type="ECO:0000256" key="1">
    <source>
        <dbReference type="SAM" id="Phobius"/>
    </source>
</evidence>